<reference evidence="1" key="2">
    <citation type="submission" date="2025-09" db="UniProtKB">
        <authorList>
            <consortium name="EnsemblPlants"/>
        </authorList>
    </citation>
    <scope>IDENTIFICATION</scope>
</reference>
<name>A0ACD5Y0N2_AVESA</name>
<accession>A0ACD5Y0N2</accession>
<sequence>MPPKKKILVPPASARSPRPAPVAPAAAESSPPLPPAVGEAPPDRAEAGVRVTEVGSGAMEDRGEVEREEATGSESVEEPEEEDPEEADEDPEEAEEDADEDPEEAEEEAGDEADGGEDNEEETVLAMGQGDGPAAAAESEKTVTVEGGDEEKAMVTTLKGDGGDDTGLESAVVEEPTKVDEGQGQAEEEENLKDDAMQEDAKVVYDTNELPKEHEESGDEGSHRNGGKDVCQFSVHCEAQNGELDPSFSMLGSVSVGNVKDLEVFVGRLPKDCTEEDITVVFSQFGEIVSIKIIPSANKKNRIAFVRYMSTEAAKKALAEFQDGVEVTGKKVKVSASQVKNTIYLKNICKSWTKEQVLLSLKNIGIEEFEMTLPDDPDTGGWNRGISFLKFAAPDTAESAFQKLQKPDALFDIDSSVNEYAPTPTESIQELAMKVKSVYLEHVPLSWDEGNIEECCKSYGEIQEVRILKKSKKKIAFVEFSFRKSALACVEGINSAKIGGEVKLAASLARPRRQIHLDKKSAKDGVKVSSGATSEGANNSIKKKGHKKEVMVKKSSHKLPKGDVSKLKVDAEVPQESNLYKGKRKAGKTENTAVKERLPKKPRKNRDVLTKPSNRAHHVDYAGESSGNMKRSMGPRHVTTNQSYPIVGASSRSKPNARDLEPHAGYIPPVNRVRAPADRVQVTYVYDEPRAAPSNYHHIDGLPYTREIAAPPPAYYGYTSDPQYQGEYAYTYLPPPRLSGSDYRRSGAYSPPRRYY</sequence>
<keyword evidence="2" id="KW-1185">Reference proteome</keyword>
<dbReference type="Proteomes" id="UP001732700">
    <property type="component" value="Chromosome 5C"/>
</dbReference>
<evidence type="ECO:0000313" key="1">
    <source>
        <dbReference type="EnsemblPlants" id="AVESA.00010b.r2.5CG0919910.2.CDS"/>
    </source>
</evidence>
<dbReference type="EnsemblPlants" id="AVESA.00010b.r2.5CG0919910.2">
    <property type="protein sequence ID" value="AVESA.00010b.r2.5CG0919910.2.CDS"/>
    <property type="gene ID" value="AVESA.00010b.r2.5CG0919910"/>
</dbReference>
<evidence type="ECO:0000313" key="2">
    <source>
        <dbReference type="Proteomes" id="UP001732700"/>
    </source>
</evidence>
<reference evidence="1" key="1">
    <citation type="submission" date="2021-05" db="EMBL/GenBank/DDBJ databases">
        <authorList>
            <person name="Scholz U."/>
            <person name="Mascher M."/>
            <person name="Fiebig A."/>
        </authorList>
    </citation>
    <scope>NUCLEOTIDE SEQUENCE [LARGE SCALE GENOMIC DNA]</scope>
</reference>
<protein>
    <submittedName>
        <fullName evidence="1">Uncharacterized protein</fullName>
    </submittedName>
</protein>
<proteinExistence type="predicted"/>
<organism evidence="1 2">
    <name type="scientific">Avena sativa</name>
    <name type="common">Oat</name>
    <dbReference type="NCBI Taxonomy" id="4498"/>
    <lineage>
        <taxon>Eukaryota</taxon>
        <taxon>Viridiplantae</taxon>
        <taxon>Streptophyta</taxon>
        <taxon>Embryophyta</taxon>
        <taxon>Tracheophyta</taxon>
        <taxon>Spermatophyta</taxon>
        <taxon>Magnoliopsida</taxon>
        <taxon>Liliopsida</taxon>
        <taxon>Poales</taxon>
        <taxon>Poaceae</taxon>
        <taxon>BOP clade</taxon>
        <taxon>Pooideae</taxon>
        <taxon>Poodae</taxon>
        <taxon>Poeae</taxon>
        <taxon>Poeae Chloroplast Group 1 (Aveneae type)</taxon>
        <taxon>Aveninae</taxon>
        <taxon>Avena</taxon>
    </lineage>
</organism>